<protein>
    <submittedName>
        <fullName evidence="1">Ester cyclase</fullName>
    </submittedName>
</protein>
<dbReference type="PANTHER" id="PTHR38436:SF1">
    <property type="entry name" value="ESTER CYCLASE"/>
    <property type="match status" value="1"/>
</dbReference>
<evidence type="ECO:0000313" key="2">
    <source>
        <dbReference type="Proteomes" id="UP000321820"/>
    </source>
</evidence>
<dbReference type="GO" id="GO:0030638">
    <property type="term" value="P:polyketide metabolic process"/>
    <property type="evidence" value="ECO:0007669"/>
    <property type="project" value="InterPro"/>
</dbReference>
<proteinExistence type="predicted"/>
<evidence type="ECO:0000313" key="1">
    <source>
        <dbReference type="EMBL" id="QEE28792.1"/>
    </source>
</evidence>
<dbReference type="PANTHER" id="PTHR38436">
    <property type="entry name" value="POLYKETIDE CYCLASE SNOAL-LIKE DOMAIN"/>
    <property type="match status" value="1"/>
</dbReference>
<dbReference type="Proteomes" id="UP000321820">
    <property type="component" value="Chromosome"/>
</dbReference>
<dbReference type="Pfam" id="PF07366">
    <property type="entry name" value="SnoaL"/>
    <property type="match status" value="1"/>
</dbReference>
<gene>
    <name evidence="1" type="ORF">FTW19_12745</name>
</gene>
<accession>A0A5B9E9E1</accession>
<dbReference type="KEGG" id="talb:FTW19_12745"/>
<dbReference type="EMBL" id="CP042806">
    <property type="protein sequence ID" value="QEE28792.1"/>
    <property type="molecule type" value="Genomic_DNA"/>
</dbReference>
<dbReference type="OrthoDB" id="122195at2"/>
<dbReference type="AlphaFoldDB" id="A0A5B9E9E1"/>
<dbReference type="InterPro" id="IPR009959">
    <property type="entry name" value="Cyclase_SnoaL-like"/>
</dbReference>
<dbReference type="InterPro" id="IPR032710">
    <property type="entry name" value="NTF2-like_dom_sf"/>
</dbReference>
<name>A0A5B9E9E1_9BACT</name>
<organism evidence="1 2">
    <name type="scientific">Terriglobus albidus</name>
    <dbReference type="NCBI Taxonomy" id="1592106"/>
    <lineage>
        <taxon>Bacteria</taxon>
        <taxon>Pseudomonadati</taxon>
        <taxon>Acidobacteriota</taxon>
        <taxon>Terriglobia</taxon>
        <taxon>Terriglobales</taxon>
        <taxon>Acidobacteriaceae</taxon>
        <taxon>Terriglobus</taxon>
    </lineage>
</organism>
<sequence length="127" mass="13873">MSILPELVSPGVINHFNDKDEIGIEAFTRAVQRITGIFPDGRFVIEDIVASGNNVAAHWSMTAINSAPIAGNPATGRTVTERAVVFYRFEGEKIAEVWLQVDQIGLFRQLGIKELAIDGQISAQTPH</sequence>
<dbReference type="SUPFAM" id="SSF54427">
    <property type="entry name" value="NTF2-like"/>
    <property type="match status" value="1"/>
</dbReference>
<keyword evidence="2" id="KW-1185">Reference proteome</keyword>
<reference evidence="1 2" key="1">
    <citation type="submission" date="2019-08" db="EMBL/GenBank/DDBJ databases">
        <title>Complete genome sequence of Terriglobus albidus strain ORNL.</title>
        <authorList>
            <person name="Podar M."/>
        </authorList>
    </citation>
    <scope>NUCLEOTIDE SEQUENCE [LARGE SCALE GENOMIC DNA]</scope>
    <source>
        <strain evidence="1 2">ORNL</strain>
    </source>
</reference>
<dbReference type="Gene3D" id="3.10.450.50">
    <property type="match status" value="1"/>
</dbReference>